<protein>
    <recommendedName>
        <fullName evidence="2">STAS domain-containing protein</fullName>
    </recommendedName>
</protein>
<gene>
    <name evidence="3" type="ORF">GCM10017559_50550</name>
</gene>
<dbReference type="SUPFAM" id="SSF52091">
    <property type="entry name" value="SpoIIaa-like"/>
    <property type="match status" value="1"/>
</dbReference>
<dbReference type="EMBL" id="BAAAWD010000014">
    <property type="protein sequence ID" value="GAA3020100.1"/>
    <property type="molecule type" value="Genomic_DNA"/>
</dbReference>
<dbReference type="Proteomes" id="UP001499930">
    <property type="component" value="Unassembled WGS sequence"/>
</dbReference>
<dbReference type="RefSeq" id="WP_344899495.1">
    <property type="nucleotide sequence ID" value="NZ_BAAAWD010000014.1"/>
</dbReference>
<comment type="caution">
    <text evidence="3">The sequence shown here is derived from an EMBL/GenBank/DDBJ whole genome shotgun (WGS) entry which is preliminary data.</text>
</comment>
<evidence type="ECO:0000259" key="2">
    <source>
        <dbReference type="PROSITE" id="PS50801"/>
    </source>
</evidence>
<dbReference type="Gene3D" id="3.30.750.24">
    <property type="entry name" value="STAS domain"/>
    <property type="match status" value="1"/>
</dbReference>
<evidence type="ECO:0000313" key="3">
    <source>
        <dbReference type="EMBL" id="GAA3020100.1"/>
    </source>
</evidence>
<evidence type="ECO:0000256" key="1">
    <source>
        <dbReference type="SAM" id="MobiDB-lite"/>
    </source>
</evidence>
<keyword evidence="4" id="KW-1185">Reference proteome</keyword>
<sequence length="124" mass="13191">MPISPQTGPLDPASDHDGDPPPSGGLRIDPLGPPPGLQVSGEIDRTTRRVWQEALSELVRGGGDRHLYLSGLTFIDVRGAWLLEQSARALVGGGRLFLHSAPYCLRSVLALIGSDSVSIEVKTK</sequence>
<dbReference type="Pfam" id="PF13466">
    <property type="entry name" value="STAS_2"/>
    <property type="match status" value="1"/>
</dbReference>
<organism evidence="3 4">
    <name type="scientific">Streptosporangium longisporum</name>
    <dbReference type="NCBI Taxonomy" id="46187"/>
    <lineage>
        <taxon>Bacteria</taxon>
        <taxon>Bacillati</taxon>
        <taxon>Actinomycetota</taxon>
        <taxon>Actinomycetes</taxon>
        <taxon>Streptosporangiales</taxon>
        <taxon>Streptosporangiaceae</taxon>
        <taxon>Streptosporangium</taxon>
    </lineage>
</organism>
<dbReference type="InterPro" id="IPR002645">
    <property type="entry name" value="STAS_dom"/>
</dbReference>
<dbReference type="PROSITE" id="PS50801">
    <property type="entry name" value="STAS"/>
    <property type="match status" value="1"/>
</dbReference>
<accession>A0ABP6KPA3</accession>
<evidence type="ECO:0000313" key="4">
    <source>
        <dbReference type="Proteomes" id="UP001499930"/>
    </source>
</evidence>
<feature type="domain" description="STAS" evidence="2">
    <location>
        <begin position="37"/>
        <end position="124"/>
    </location>
</feature>
<dbReference type="InterPro" id="IPR036513">
    <property type="entry name" value="STAS_dom_sf"/>
</dbReference>
<dbReference type="InterPro" id="IPR058548">
    <property type="entry name" value="MlaB-like_STAS"/>
</dbReference>
<reference evidence="4" key="1">
    <citation type="journal article" date="2019" name="Int. J. Syst. Evol. Microbiol.">
        <title>The Global Catalogue of Microorganisms (GCM) 10K type strain sequencing project: providing services to taxonomists for standard genome sequencing and annotation.</title>
        <authorList>
            <consortium name="The Broad Institute Genomics Platform"/>
            <consortium name="The Broad Institute Genome Sequencing Center for Infectious Disease"/>
            <person name="Wu L."/>
            <person name="Ma J."/>
        </authorList>
    </citation>
    <scope>NUCLEOTIDE SEQUENCE [LARGE SCALE GENOMIC DNA]</scope>
    <source>
        <strain evidence="4">JCM 3106</strain>
    </source>
</reference>
<name>A0ABP6KPA3_9ACTN</name>
<feature type="region of interest" description="Disordered" evidence="1">
    <location>
        <begin position="1"/>
        <end position="43"/>
    </location>
</feature>
<proteinExistence type="predicted"/>